<gene>
    <name evidence="1" type="ORF">TWF506_004832</name>
</gene>
<proteinExistence type="predicted"/>
<evidence type="ECO:0000313" key="1">
    <source>
        <dbReference type="EMBL" id="KAK6517648.1"/>
    </source>
</evidence>
<sequence>MPIQLGELELSSSDLRSPYAFTTTFSTPPSPTISLIATASSSSSSLYQIAAAIDFARFVQSASKCIDKILVGFEVYFKSLYIIDLIVKSTQERKLYTAREY</sequence>
<reference evidence="1 2" key="1">
    <citation type="submission" date="2019-10" db="EMBL/GenBank/DDBJ databases">
        <authorList>
            <person name="Palmer J.M."/>
        </authorList>
    </citation>
    <scope>NUCLEOTIDE SEQUENCE [LARGE SCALE GENOMIC DNA]</scope>
    <source>
        <strain evidence="1 2">TWF506</strain>
    </source>
</reference>
<dbReference type="AlphaFoldDB" id="A0AAN8RPG8"/>
<comment type="caution">
    <text evidence="1">The sequence shown here is derived from an EMBL/GenBank/DDBJ whole genome shotgun (WGS) entry which is preliminary data.</text>
</comment>
<dbReference type="EMBL" id="JAVHJM010000002">
    <property type="protein sequence ID" value="KAK6517648.1"/>
    <property type="molecule type" value="Genomic_DNA"/>
</dbReference>
<dbReference type="Proteomes" id="UP001307849">
    <property type="component" value="Unassembled WGS sequence"/>
</dbReference>
<accession>A0AAN8RPG8</accession>
<evidence type="ECO:0000313" key="2">
    <source>
        <dbReference type="Proteomes" id="UP001307849"/>
    </source>
</evidence>
<name>A0AAN8RPG8_9PEZI</name>
<protein>
    <submittedName>
        <fullName evidence="1">Uncharacterized protein</fullName>
    </submittedName>
</protein>
<keyword evidence="2" id="KW-1185">Reference proteome</keyword>
<organism evidence="1 2">
    <name type="scientific">Arthrobotrys conoides</name>
    <dbReference type="NCBI Taxonomy" id="74498"/>
    <lineage>
        <taxon>Eukaryota</taxon>
        <taxon>Fungi</taxon>
        <taxon>Dikarya</taxon>
        <taxon>Ascomycota</taxon>
        <taxon>Pezizomycotina</taxon>
        <taxon>Orbiliomycetes</taxon>
        <taxon>Orbiliales</taxon>
        <taxon>Orbiliaceae</taxon>
        <taxon>Arthrobotrys</taxon>
    </lineage>
</organism>